<accession>A0A839K5K5</accession>
<dbReference type="AlphaFoldDB" id="A0A839K5K5"/>
<name>A0A839K5K5_9FIRM</name>
<dbReference type="Pfam" id="PF04205">
    <property type="entry name" value="FMN_bind"/>
    <property type="match status" value="1"/>
</dbReference>
<keyword evidence="1" id="KW-1133">Transmembrane helix</keyword>
<feature type="transmembrane region" description="Helical" evidence="1">
    <location>
        <begin position="7"/>
        <end position="29"/>
    </location>
</feature>
<dbReference type="Proteomes" id="UP000574276">
    <property type="component" value="Unassembled WGS sequence"/>
</dbReference>
<evidence type="ECO:0000313" key="4">
    <source>
        <dbReference type="Proteomes" id="UP000574276"/>
    </source>
</evidence>
<sequence>MSKKKRNLVILIGLILIIGIISLLVYLAFLSNYQNKVAAIEIQDIDFSDIPDGTYYGECDVNFIRAKVSVTMENGIITDITLLEHKNGEGKPAERIIDDIIKAQSLEVDAVSGATNSCKVITQAIMNALENK</sequence>
<dbReference type="GO" id="GO:0010181">
    <property type="term" value="F:FMN binding"/>
    <property type="evidence" value="ECO:0007669"/>
    <property type="project" value="InterPro"/>
</dbReference>
<proteinExistence type="predicted"/>
<dbReference type="Gene3D" id="3.90.1010.20">
    <property type="match status" value="1"/>
</dbReference>
<keyword evidence="4" id="KW-1185">Reference proteome</keyword>
<dbReference type="InterPro" id="IPR007329">
    <property type="entry name" value="FMN-bd"/>
</dbReference>
<keyword evidence="1" id="KW-0472">Membrane</keyword>
<reference evidence="3 4" key="1">
    <citation type="submission" date="2020-07" db="EMBL/GenBank/DDBJ databases">
        <title>Characterization and genome sequencing of isolate MD1, a novel member within the family Lachnospiraceae.</title>
        <authorList>
            <person name="Rettenmaier R."/>
            <person name="Di Bello L."/>
            <person name="Zinser C."/>
            <person name="Scheitz K."/>
            <person name="Liebl W."/>
            <person name="Zverlov V."/>
        </authorList>
    </citation>
    <scope>NUCLEOTIDE SEQUENCE [LARGE SCALE GENOMIC DNA]</scope>
    <source>
        <strain evidence="3 4">MD1</strain>
    </source>
</reference>
<comment type="caution">
    <text evidence="3">The sequence shown here is derived from an EMBL/GenBank/DDBJ whole genome shotgun (WGS) entry which is preliminary data.</text>
</comment>
<evidence type="ECO:0000259" key="2">
    <source>
        <dbReference type="SMART" id="SM00900"/>
    </source>
</evidence>
<feature type="domain" description="FMN-binding" evidence="2">
    <location>
        <begin position="54"/>
        <end position="132"/>
    </location>
</feature>
<dbReference type="EMBL" id="JACEGA010000001">
    <property type="protein sequence ID" value="MBB2184339.1"/>
    <property type="molecule type" value="Genomic_DNA"/>
</dbReference>
<evidence type="ECO:0000313" key="3">
    <source>
        <dbReference type="EMBL" id="MBB2184339.1"/>
    </source>
</evidence>
<organism evidence="3 4">
    <name type="scientific">Variimorphobacter saccharofermentans</name>
    <dbReference type="NCBI Taxonomy" id="2755051"/>
    <lineage>
        <taxon>Bacteria</taxon>
        <taxon>Bacillati</taxon>
        <taxon>Bacillota</taxon>
        <taxon>Clostridia</taxon>
        <taxon>Lachnospirales</taxon>
        <taxon>Lachnospiraceae</taxon>
        <taxon>Variimorphobacter</taxon>
    </lineage>
</organism>
<dbReference type="RefSeq" id="WP_228353919.1">
    <property type="nucleotide sequence ID" value="NZ_JACEGA010000001.1"/>
</dbReference>
<evidence type="ECO:0000256" key="1">
    <source>
        <dbReference type="SAM" id="Phobius"/>
    </source>
</evidence>
<dbReference type="GO" id="GO:0016020">
    <property type="term" value="C:membrane"/>
    <property type="evidence" value="ECO:0007669"/>
    <property type="project" value="InterPro"/>
</dbReference>
<protein>
    <submittedName>
        <fullName evidence="3">FMN-binding protein</fullName>
    </submittedName>
</protein>
<keyword evidence="1" id="KW-0812">Transmembrane</keyword>
<dbReference type="SMART" id="SM00900">
    <property type="entry name" value="FMN_bind"/>
    <property type="match status" value="1"/>
</dbReference>
<gene>
    <name evidence="3" type="ORF">H0486_15770</name>
</gene>